<protein>
    <recommendedName>
        <fullName evidence="4">Bacterial type II secretion system protein E domain-containing protein</fullName>
    </recommendedName>
</protein>
<dbReference type="InterPro" id="IPR037257">
    <property type="entry name" value="T2SS_E_N_sf"/>
</dbReference>
<feature type="domain" description="Bacterial type II secretion system protein E" evidence="4">
    <location>
        <begin position="391"/>
        <end position="405"/>
    </location>
</feature>
<dbReference type="InterPro" id="IPR003593">
    <property type="entry name" value="AAA+_ATPase"/>
</dbReference>
<dbReference type="Gene3D" id="3.30.300.160">
    <property type="entry name" value="Type II secretion system, protein E, N-terminal domain"/>
    <property type="match status" value="1"/>
</dbReference>
<dbReference type="GO" id="GO:0005886">
    <property type="term" value="C:plasma membrane"/>
    <property type="evidence" value="ECO:0007669"/>
    <property type="project" value="TreeGrafter"/>
</dbReference>
<dbReference type="AlphaFoldDB" id="A0A1F5VG82"/>
<dbReference type="STRING" id="1798325.A2834_00085"/>
<accession>A0A1F5VG82</accession>
<keyword evidence="2" id="KW-0547">Nucleotide-binding</keyword>
<dbReference type="Pfam" id="PF05157">
    <property type="entry name" value="MshEN"/>
    <property type="match status" value="1"/>
</dbReference>
<sequence length="589" mass="65721">MRIEQQQLKAFLLDSELVKKDEVDKAEAESKKTGKKIEDILLALGKITEEELARLKAYILGVPFVNLEGEKIDSKVLSIIPEPIAKKHNIVSFRKSGASLEVAMLDPEDLETIEFIKKKSDLKILPRLTNAASIKYVLSQYQKSLEAEFGEIIKNEVSSEALATISETAGLPGTESADLEDLKKAAEDLPIVRIVDTLIRHAILQRSSDIHIEPMEKEVLVRYRIDGILHNAMVLPKQVASGIVARIKVLASLKLDEHRLPQDGRFKIETADYKFSFRVSVLPVFDGEKVVMRLLPESAKGFTLEDLGFHGEALEILYKNIKKPLGMILATGPTGSGKTTTLYTILSLLNQPGVNISTVEDPIEYRMPRVNQTQVRPDIGFTFANGLRSLVRQDPDIIMVGEIRDNETASLAVNAALTGHLVLSTLHTNSAAGSLPRLLDMKVEPFLIASTTDAIIAQRLVRRLCKEREAYKLTDAELKKLGENVNLERVLDFLKKEKIVSPKAVWKDIPFYKPKATQECPDGYSNRLGIHEVLEMTPTIKNLLMQSATSDQIEEQAKKEGMMTMVEDGIMKVIQGFTTIEEVFRVTTE</sequence>
<dbReference type="EMBL" id="MFHD01000018">
    <property type="protein sequence ID" value="OGF62416.1"/>
    <property type="molecule type" value="Genomic_DNA"/>
</dbReference>
<keyword evidence="3" id="KW-0067">ATP-binding</keyword>
<dbReference type="CDD" id="cd01129">
    <property type="entry name" value="PulE-GspE-like"/>
    <property type="match status" value="1"/>
</dbReference>
<dbReference type="SUPFAM" id="SSF52540">
    <property type="entry name" value="P-loop containing nucleoside triphosphate hydrolases"/>
    <property type="match status" value="1"/>
</dbReference>
<dbReference type="Pfam" id="PF00437">
    <property type="entry name" value="T2SSE"/>
    <property type="match status" value="1"/>
</dbReference>
<dbReference type="GO" id="GO:0005524">
    <property type="term" value="F:ATP binding"/>
    <property type="evidence" value="ECO:0007669"/>
    <property type="project" value="UniProtKB-KW"/>
</dbReference>
<dbReference type="Gene3D" id="3.40.50.300">
    <property type="entry name" value="P-loop containing nucleotide triphosphate hydrolases"/>
    <property type="match status" value="1"/>
</dbReference>
<dbReference type="InterPro" id="IPR001482">
    <property type="entry name" value="T2SS/T4SS_dom"/>
</dbReference>
<evidence type="ECO:0000256" key="3">
    <source>
        <dbReference type="ARBA" id="ARBA00022840"/>
    </source>
</evidence>
<organism evidence="5 6">
    <name type="scientific">Candidatus Giovannonibacteria bacterium RIFCSPHIGHO2_01_FULL_45_23</name>
    <dbReference type="NCBI Taxonomy" id="1798325"/>
    <lineage>
        <taxon>Bacteria</taxon>
        <taxon>Candidatus Giovannoniibacteriota</taxon>
    </lineage>
</organism>
<dbReference type="PANTHER" id="PTHR30258:SF1">
    <property type="entry name" value="PROTEIN TRANSPORT PROTEIN HOFB HOMOLOG"/>
    <property type="match status" value="1"/>
</dbReference>
<dbReference type="SMART" id="SM00382">
    <property type="entry name" value="AAA"/>
    <property type="match status" value="1"/>
</dbReference>
<evidence type="ECO:0000259" key="4">
    <source>
        <dbReference type="PROSITE" id="PS00662"/>
    </source>
</evidence>
<dbReference type="SUPFAM" id="SSF160246">
    <property type="entry name" value="EspE N-terminal domain-like"/>
    <property type="match status" value="1"/>
</dbReference>
<dbReference type="Gene3D" id="3.30.450.90">
    <property type="match status" value="1"/>
</dbReference>
<dbReference type="Proteomes" id="UP000179251">
    <property type="component" value="Unassembled WGS sequence"/>
</dbReference>
<reference evidence="5 6" key="1">
    <citation type="journal article" date="2016" name="Nat. Commun.">
        <title>Thousands of microbial genomes shed light on interconnected biogeochemical processes in an aquifer system.</title>
        <authorList>
            <person name="Anantharaman K."/>
            <person name="Brown C.T."/>
            <person name="Hug L.A."/>
            <person name="Sharon I."/>
            <person name="Castelle C.J."/>
            <person name="Probst A.J."/>
            <person name="Thomas B.C."/>
            <person name="Singh A."/>
            <person name="Wilkins M.J."/>
            <person name="Karaoz U."/>
            <person name="Brodie E.L."/>
            <person name="Williams K.H."/>
            <person name="Hubbard S.S."/>
            <person name="Banfield J.F."/>
        </authorList>
    </citation>
    <scope>NUCLEOTIDE SEQUENCE [LARGE SCALE GENOMIC DNA]</scope>
</reference>
<evidence type="ECO:0000256" key="2">
    <source>
        <dbReference type="ARBA" id="ARBA00022741"/>
    </source>
</evidence>
<evidence type="ECO:0000313" key="5">
    <source>
        <dbReference type="EMBL" id="OGF62416.1"/>
    </source>
</evidence>
<dbReference type="PROSITE" id="PS00662">
    <property type="entry name" value="T2SP_E"/>
    <property type="match status" value="1"/>
</dbReference>
<evidence type="ECO:0000256" key="1">
    <source>
        <dbReference type="ARBA" id="ARBA00006611"/>
    </source>
</evidence>
<evidence type="ECO:0000313" key="6">
    <source>
        <dbReference type="Proteomes" id="UP000179251"/>
    </source>
</evidence>
<comment type="caution">
    <text evidence="5">The sequence shown here is derived from an EMBL/GenBank/DDBJ whole genome shotgun (WGS) entry which is preliminary data.</text>
</comment>
<proteinExistence type="inferred from homology"/>
<dbReference type="InterPro" id="IPR027417">
    <property type="entry name" value="P-loop_NTPase"/>
</dbReference>
<dbReference type="PANTHER" id="PTHR30258">
    <property type="entry name" value="TYPE II SECRETION SYSTEM PROTEIN GSPE-RELATED"/>
    <property type="match status" value="1"/>
</dbReference>
<gene>
    <name evidence="5" type="ORF">A2834_00085</name>
</gene>
<name>A0A1F5VG82_9BACT</name>
<dbReference type="GO" id="GO:0016887">
    <property type="term" value="F:ATP hydrolysis activity"/>
    <property type="evidence" value="ECO:0007669"/>
    <property type="project" value="TreeGrafter"/>
</dbReference>
<dbReference type="InterPro" id="IPR007831">
    <property type="entry name" value="T2SS_GspE_N"/>
</dbReference>
<comment type="similarity">
    <text evidence="1">Belongs to the GSP E family.</text>
</comment>